<comment type="caution">
    <text evidence="3">The sequence shown here is derived from an EMBL/GenBank/DDBJ whole genome shotgun (WGS) entry which is preliminary data.</text>
</comment>
<sequence>MKIKSISLGLFLASLLFAGWAQAAVQLNEDVPETYIVEKGDTLWGISGMYLQEPWRWPELWDVNPQIDNPHLIFPGDELYLVWIDGQPRLRLRRGREKVLSPNMRVSDLDLAIPSIPLDQIGPWLQNNRVMEAGELNQSAYIVAQDQRALIGGPGDTIYGRGPFPDGERTYGIYRIGQRFIDPNTGEHLGYEVMDIGTGRLTSSNRDEVTQLEITRVAEEVRIGDRLLPQEERVLDSTFHPQAPQAAIVGGAIIAVVGGLTQVGDMSIVVINQGKRDGLQIGNVVAVYQTGRTVFDKVSESNVRLPDTRAGLAMVFESYEKVSYAIILRATRPLEIFDLIKNP</sequence>
<dbReference type="PROSITE" id="PS51782">
    <property type="entry name" value="LYSM"/>
    <property type="match status" value="1"/>
</dbReference>
<dbReference type="InterPro" id="IPR018392">
    <property type="entry name" value="LysM"/>
</dbReference>
<dbReference type="RefSeq" id="WP_279249947.1">
    <property type="nucleotide sequence ID" value="NZ_SHNO01000001.1"/>
</dbReference>
<dbReference type="PANTHER" id="PTHR34700:SF4">
    <property type="entry name" value="PHAGE-LIKE ELEMENT PBSX PROTEIN XKDP"/>
    <property type="match status" value="1"/>
</dbReference>
<feature type="signal peptide" evidence="1">
    <location>
        <begin position="1"/>
        <end position="23"/>
    </location>
</feature>
<evidence type="ECO:0000313" key="4">
    <source>
        <dbReference type="Proteomes" id="UP001143304"/>
    </source>
</evidence>
<protein>
    <submittedName>
        <fullName evidence="3">LysM domain-containing protein</fullName>
    </submittedName>
</protein>
<dbReference type="Pfam" id="PF01476">
    <property type="entry name" value="LysM"/>
    <property type="match status" value="1"/>
</dbReference>
<keyword evidence="4" id="KW-1185">Reference proteome</keyword>
<evidence type="ECO:0000256" key="1">
    <source>
        <dbReference type="SAM" id="SignalP"/>
    </source>
</evidence>
<dbReference type="EMBL" id="SHNO01000001">
    <property type="protein sequence ID" value="MCX2978249.1"/>
    <property type="molecule type" value="Genomic_DNA"/>
</dbReference>
<feature type="chain" id="PRO_5046547276" evidence="1">
    <location>
        <begin position="24"/>
        <end position="343"/>
    </location>
</feature>
<dbReference type="Proteomes" id="UP001143304">
    <property type="component" value="Unassembled WGS sequence"/>
</dbReference>
<evidence type="ECO:0000313" key="3">
    <source>
        <dbReference type="EMBL" id="MCX2978249.1"/>
    </source>
</evidence>
<gene>
    <name evidence="3" type="ORF">EYC82_12855</name>
</gene>
<evidence type="ECO:0000259" key="2">
    <source>
        <dbReference type="PROSITE" id="PS51782"/>
    </source>
</evidence>
<feature type="domain" description="LysM" evidence="2">
    <location>
        <begin position="33"/>
        <end position="81"/>
    </location>
</feature>
<proteinExistence type="predicted"/>
<dbReference type="SUPFAM" id="SSF54106">
    <property type="entry name" value="LysM domain"/>
    <property type="match status" value="1"/>
</dbReference>
<reference evidence="3" key="1">
    <citation type="submission" date="2019-02" db="EMBL/GenBank/DDBJ databases">
        <authorList>
            <person name="Li S.-H."/>
        </authorList>
    </citation>
    <scope>NUCLEOTIDE SEQUENCE</scope>
    <source>
        <strain evidence="3">IMCC11814</strain>
    </source>
</reference>
<name>A0ABT3T7K1_9GAMM</name>
<accession>A0ABT3T7K1</accession>
<keyword evidence="1" id="KW-0732">Signal</keyword>
<organism evidence="3 4">
    <name type="scientific">Candidatus Marimicrobium litorale</name>
    <dbReference type="NCBI Taxonomy" id="2518991"/>
    <lineage>
        <taxon>Bacteria</taxon>
        <taxon>Pseudomonadati</taxon>
        <taxon>Pseudomonadota</taxon>
        <taxon>Gammaproteobacteria</taxon>
        <taxon>Cellvibrionales</taxon>
        <taxon>Halieaceae</taxon>
        <taxon>Marimicrobium</taxon>
    </lineage>
</organism>
<dbReference type="CDD" id="cd00118">
    <property type="entry name" value="LysM"/>
    <property type="match status" value="1"/>
</dbReference>
<dbReference type="Gene3D" id="3.10.350.10">
    <property type="entry name" value="LysM domain"/>
    <property type="match status" value="1"/>
</dbReference>
<dbReference type="InterPro" id="IPR052196">
    <property type="entry name" value="Bact_Kbp"/>
</dbReference>
<dbReference type="PANTHER" id="PTHR34700">
    <property type="entry name" value="POTASSIUM BINDING PROTEIN KBP"/>
    <property type="match status" value="1"/>
</dbReference>
<dbReference type="InterPro" id="IPR036779">
    <property type="entry name" value="LysM_dom_sf"/>
</dbReference>